<dbReference type="Gene3D" id="3.40.930.10">
    <property type="entry name" value="Mannitol-specific EII, Chain A"/>
    <property type="match status" value="1"/>
</dbReference>
<dbReference type="PANTHER" id="PTHR30185">
    <property type="entry name" value="CRYPTIC BETA-GLUCOSIDE BGL OPERON ANTITERMINATOR"/>
    <property type="match status" value="1"/>
</dbReference>
<dbReference type="Pfam" id="PF05043">
    <property type="entry name" value="Mga"/>
    <property type="match status" value="1"/>
</dbReference>
<evidence type="ECO:0000256" key="1">
    <source>
        <dbReference type="ARBA" id="ARBA00022737"/>
    </source>
</evidence>
<feature type="domain" description="PTS EIIA type-2" evidence="5">
    <location>
        <begin position="511"/>
        <end position="650"/>
    </location>
</feature>
<dbReference type="GO" id="GO:0006355">
    <property type="term" value="P:regulation of DNA-templated transcription"/>
    <property type="evidence" value="ECO:0007669"/>
    <property type="project" value="InterPro"/>
</dbReference>
<evidence type="ECO:0000256" key="3">
    <source>
        <dbReference type="ARBA" id="ARBA00023159"/>
    </source>
</evidence>
<keyword evidence="4" id="KW-0804">Transcription</keyword>
<dbReference type="Pfam" id="PF00874">
    <property type="entry name" value="PRD"/>
    <property type="match status" value="1"/>
</dbReference>
<dbReference type="InterPro" id="IPR016152">
    <property type="entry name" value="PTrfase/Anion_transptr"/>
</dbReference>
<dbReference type="SUPFAM" id="SSF55804">
    <property type="entry name" value="Phoshotransferase/anion transport protein"/>
    <property type="match status" value="1"/>
</dbReference>
<dbReference type="EMBL" id="FNZK01000027">
    <property type="protein sequence ID" value="SEJ94732.1"/>
    <property type="molecule type" value="Genomic_DNA"/>
</dbReference>
<keyword evidence="2" id="KW-0805">Transcription regulation</keyword>
<dbReference type="InterPro" id="IPR036634">
    <property type="entry name" value="PRD_sf"/>
</dbReference>
<evidence type="ECO:0000259" key="5">
    <source>
        <dbReference type="PROSITE" id="PS51094"/>
    </source>
</evidence>
<dbReference type="InterPro" id="IPR013196">
    <property type="entry name" value="HTH_11"/>
</dbReference>
<dbReference type="PROSITE" id="PS51094">
    <property type="entry name" value="PTS_EIIA_TYPE_2"/>
    <property type="match status" value="1"/>
</dbReference>
<dbReference type="InterPro" id="IPR002178">
    <property type="entry name" value="PTS_EIIA_type-2_dom"/>
</dbReference>
<evidence type="ECO:0000313" key="7">
    <source>
        <dbReference type="EMBL" id="SEJ94732.1"/>
    </source>
</evidence>
<keyword evidence="8" id="KW-1185">Reference proteome</keyword>
<keyword evidence="3" id="KW-0010">Activator</keyword>
<dbReference type="Pfam" id="PF08279">
    <property type="entry name" value="HTH_11"/>
    <property type="match status" value="1"/>
</dbReference>
<dbReference type="PROSITE" id="PS51372">
    <property type="entry name" value="PRD_2"/>
    <property type="match status" value="2"/>
</dbReference>
<protein>
    <submittedName>
        <fullName evidence="7">Transcriptional antiterminator</fullName>
    </submittedName>
</protein>
<dbReference type="InterPro" id="IPR036388">
    <property type="entry name" value="WH-like_DNA-bd_sf"/>
</dbReference>
<evidence type="ECO:0000256" key="4">
    <source>
        <dbReference type="ARBA" id="ARBA00023163"/>
    </source>
</evidence>
<dbReference type="InterPro" id="IPR050661">
    <property type="entry name" value="BglG_antiterminators"/>
</dbReference>
<dbReference type="InterPro" id="IPR007737">
    <property type="entry name" value="Mga_HTH"/>
</dbReference>
<evidence type="ECO:0000256" key="2">
    <source>
        <dbReference type="ARBA" id="ARBA00023015"/>
    </source>
</evidence>
<gene>
    <name evidence="7" type="ORF">SAMN05660742_12744</name>
</gene>
<feature type="domain" description="PRD" evidence="6">
    <location>
        <begin position="200"/>
        <end position="302"/>
    </location>
</feature>
<dbReference type="InterPro" id="IPR011608">
    <property type="entry name" value="PRD"/>
</dbReference>
<dbReference type="SUPFAM" id="SSF63520">
    <property type="entry name" value="PTS-regulatory domain, PRD"/>
    <property type="match status" value="2"/>
</dbReference>
<dbReference type="Pfam" id="PF00359">
    <property type="entry name" value="PTS_EIIA_2"/>
    <property type="match status" value="1"/>
</dbReference>
<evidence type="ECO:0000259" key="6">
    <source>
        <dbReference type="PROSITE" id="PS51372"/>
    </source>
</evidence>
<dbReference type="AlphaFoldDB" id="A0A1H7D5B1"/>
<evidence type="ECO:0000313" key="8">
    <source>
        <dbReference type="Proteomes" id="UP000199662"/>
    </source>
</evidence>
<proteinExistence type="predicted"/>
<reference evidence="7 8" key="1">
    <citation type="submission" date="2016-10" db="EMBL/GenBank/DDBJ databases">
        <authorList>
            <person name="de Groot N.N."/>
        </authorList>
    </citation>
    <scope>NUCLEOTIDE SEQUENCE [LARGE SCALE GENOMIC DNA]</scope>
    <source>
        <strain evidence="7 8">DSM 2179</strain>
    </source>
</reference>
<dbReference type="PANTHER" id="PTHR30185:SF18">
    <property type="entry name" value="TRANSCRIPTIONAL REGULATOR MTLR"/>
    <property type="match status" value="1"/>
</dbReference>
<dbReference type="Proteomes" id="UP000199662">
    <property type="component" value="Unassembled WGS sequence"/>
</dbReference>
<dbReference type="Gene3D" id="1.10.1790.10">
    <property type="entry name" value="PRD domain"/>
    <property type="match status" value="1"/>
</dbReference>
<organism evidence="7 8">
    <name type="scientific">Propionispira arboris</name>
    <dbReference type="NCBI Taxonomy" id="84035"/>
    <lineage>
        <taxon>Bacteria</taxon>
        <taxon>Bacillati</taxon>
        <taxon>Bacillota</taxon>
        <taxon>Negativicutes</taxon>
        <taxon>Selenomonadales</taxon>
        <taxon>Selenomonadaceae</taxon>
        <taxon>Propionispira</taxon>
    </lineage>
</organism>
<dbReference type="RefSeq" id="WP_091835583.1">
    <property type="nucleotide sequence ID" value="NZ_FNZK01000027.1"/>
</dbReference>
<feature type="domain" description="PRD" evidence="6">
    <location>
        <begin position="306"/>
        <end position="413"/>
    </location>
</feature>
<dbReference type="Gene3D" id="1.10.10.10">
    <property type="entry name" value="Winged helix-like DNA-binding domain superfamily/Winged helix DNA-binding domain"/>
    <property type="match status" value="1"/>
</dbReference>
<accession>A0A1H7D5B1</accession>
<keyword evidence="1" id="KW-0677">Repeat</keyword>
<dbReference type="STRING" id="84035.SAMN05660742_12744"/>
<sequence>MVKSELLKNIIEILLECGSYMSVAQIAEQLHVSTKTIHNYLNQHQLQAFIRPVVFEKKQKLGIRLIGTEEELDALRSMIAAENINRIVKNNLLKLSDYSFILQVLFTSAKPCTTQELGDMLFMSKTSIHTHFIAIEDWLKRRNIQLMKKENHGIWLEGNERFIREAYKDYCLNIPLNEDTLNLTSFDRLDRNHYNRIVMIFTKEVTDKTIQIALLAEIILNQKMTENSLFYLIIKLNILINRICIHKIIIKPLQDVKKLHEYLGAQVMKIHIEEMFKIKIPENELYEITEYLLETRLQKNNLIEKNPTKLSQPLAEKFLQNVSQCLQVDLANDEDLIHNLLLHLQPAIRRIKYGAKIENPLIYRIRHEFTNIYLAVLTSIEELEKYEQVAFDSNEIGYICLHIAAAINRRERGNYIKTCLICNGGITITQYLESAIQKEVREIQIVKTCVSDDFNYLAIGQYDLILDATYMIKNDQAKLIQIQEMFTKEDVSRIRHWILGKFVLDAFKEGKSESENLLYFNDDLKTKEEVFLKYGEYLFKKGYVKAGYAESMLERENRASTALGRYIAAPHGSRELVLVSALVIVNLKKTIVWDEYNVDLIFILAVNFSTSMTNQYFFKTLYEIIKDDVLIKKIKKSANLEDIKKILTELEHLEKSR</sequence>
<name>A0A1H7D5B1_9FIRM</name>